<dbReference type="PROSITE" id="PS50931">
    <property type="entry name" value="HTH_LYSR"/>
    <property type="match status" value="1"/>
</dbReference>
<dbReference type="CDD" id="cd05466">
    <property type="entry name" value="PBP2_LTTR_substrate"/>
    <property type="match status" value="1"/>
</dbReference>
<dbReference type="KEGG" id="cser:CCO03_05430"/>
<evidence type="ECO:0000256" key="2">
    <source>
        <dbReference type="ARBA" id="ARBA00023015"/>
    </source>
</evidence>
<name>A0A1Y0EKM1_9BURK</name>
<dbReference type="InterPro" id="IPR036388">
    <property type="entry name" value="WH-like_DNA-bd_sf"/>
</dbReference>
<dbReference type="EMBL" id="CP021455">
    <property type="protein sequence ID" value="ARU04193.1"/>
    <property type="molecule type" value="Genomic_DNA"/>
</dbReference>
<dbReference type="Gene3D" id="1.10.10.10">
    <property type="entry name" value="Winged helix-like DNA-binding domain superfamily/Winged helix DNA-binding domain"/>
    <property type="match status" value="1"/>
</dbReference>
<dbReference type="PANTHER" id="PTHR30346:SF9">
    <property type="entry name" value="LYSR FAMILY TRANSCRIPTIONAL REGULATOR"/>
    <property type="match status" value="1"/>
</dbReference>
<evidence type="ECO:0000313" key="7">
    <source>
        <dbReference type="Proteomes" id="UP000196138"/>
    </source>
</evidence>
<keyword evidence="7" id="KW-1185">Reference proteome</keyword>
<dbReference type="Gene3D" id="3.40.190.290">
    <property type="match status" value="1"/>
</dbReference>
<evidence type="ECO:0000256" key="3">
    <source>
        <dbReference type="ARBA" id="ARBA00023125"/>
    </source>
</evidence>
<keyword evidence="3" id="KW-0238">DNA-binding</keyword>
<dbReference type="InterPro" id="IPR000847">
    <property type="entry name" value="LysR_HTH_N"/>
</dbReference>
<accession>A0A1Y0EKM1</accession>
<keyword evidence="2" id="KW-0805">Transcription regulation</keyword>
<dbReference type="RefSeq" id="WP_087278264.1">
    <property type="nucleotide sequence ID" value="NZ_CP021455.1"/>
</dbReference>
<dbReference type="OrthoDB" id="9133980at2"/>
<dbReference type="FunFam" id="1.10.10.10:FF:000001">
    <property type="entry name" value="LysR family transcriptional regulator"/>
    <property type="match status" value="1"/>
</dbReference>
<dbReference type="SUPFAM" id="SSF53850">
    <property type="entry name" value="Periplasmic binding protein-like II"/>
    <property type="match status" value="1"/>
</dbReference>
<organism evidence="6 7">
    <name type="scientific">Comamonas serinivorans</name>
    <dbReference type="NCBI Taxonomy" id="1082851"/>
    <lineage>
        <taxon>Bacteria</taxon>
        <taxon>Pseudomonadati</taxon>
        <taxon>Pseudomonadota</taxon>
        <taxon>Betaproteobacteria</taxon>
        <taxon>Burkholderiales</taxon>
        <taxon>Comamonadaceae</taxon>
        <taxon>Comamonas</taxon>
    </lineage>
</organism>
<gene>
    <name evidence="6" type="ORF">CCO03_05430</name>
</gene>
<keyword evidence="4" id="KW-0804">Transcription</keyword>
<dbReference type="GO" id="GO:0032993">
    <property type="term" value="C:protein-DNA complex"/>
    <property type="evidence" value="ECO:0007669"/>
    <property type="project" value="TreeGrafter"/>
</dbReference>
<sequence>MRLDDLHCLVAICEHGQLSAAARALGSTQSALSKAMGRLEAEFGLPLLARAPRGVTPTAAGRRLLAHAQTVLLDCQALQASMAEQRAAVTGQLRIGVLPALTHTLLSPLIARFLPTRPMARFRFDSQLSAPLLDRLATGELDLAFLALPDVLPQGMAQQSLGPLAMCLVASADHPRLASLRSLADLAGERWALPTADLFLRQWLDAKLRAQSLPEARVAVESNASPASFASLLRHSDLLGLATLSMLRQAQGHGLVALDGPDFQWQHELGVVWRANAQGDSLTPLGREFRDEAIRWCVARTF</sequence>
<dbReference type="InterPro" id="IPR005119">
    <property type="entry name" value="LysR_subst-bd"/>
</dbReference>
<evidence type="ECO:0000256" key="1">
    <source>
        <dbReference type="ARBA" id="ARBA00009437"/>
    </source>
</evidence>
<dbReference type="GO" id="GO:0003677">
    <property type="term" value="F:DNA binding"/>
    <property type="evidence" value="ECO:0007669"/>
    <property type="project" value="UniProtKB-KW"/>
</dbReference>
<feature type="domain" description="HTH lysR-type" evidence="5">
    <location>
        <begin position="1"/>
        <end position="58"/>
    </location>
</feature>
<protein>
    <recommendedName>
        <fullName evidence="5">HTH lysR-type domain-containing protein</fullName>
    </recommendedName>
</protein>
<dbReference type="GO" id="GO:0003700">
    <property type="term" value="F:DNA-binding transcription factor activity"/>
    <property type="evidence" value="ECO:0007669"/>
    <property type="project" value="InterPro"/>
</dbReference>
<dbReference type="SUPFAM" id="SSF46785">
    <property type="entry name" value="Winged helix' DNA-binding domain"/>
    <property type="match status" value="1"/>
</dbReference>
<reference evidence="6 7" key="1">
    <citation type="submission" date="2017-05" db="EMBL/GenBank/DDBJ databases">
        <authorList>
            <person name="Song R."/>
            <person name="Chenine A.L."/>
            <person name="Ruprecht R.M."/>
        </authorList>
    </citation>
    <scope>NUCLEOTIDE SEQUENCE [LARGE SCALE GENOMIC DNA]</scope>
    <source>
        <strain evidence="6 7">DSM 26136</strain>
    </source>
</reference>
<evidence type="ECO:0000256" key="4">
    <source>
        <dbReference type="ARBA" id="ARBA00023163"/>
    </source>
</evidence>
<dbReference type="Pfam" id="PF03466">
    <property type="entry name" value="LysR_substrate"/>
    <property type="match status" value="1"/>
</dbReference>
<dbReference type="InterPro" id="IPR036390">
    <property type="entry name" value="WH_DNA-bd_sf"/>
</dbReference>
<evidence type="ECO:0000259" key="5">
    <source>
        <dbReference type="PROSITE" id="PS50931"/>
    </source>
</evidence>
<dbReference type="PRINTS" id="PR00039">
    <property type="entry name" value="HTHLYSR"/>
</dbReference>
<evidence type="ECO:0000313" key="6">
    <source>
        <dbReference type="EMBL" id="ARU04193.1"/>
    </source>
</evidence>
<comment type="similarity">
    <text evidence="1">Belongs to the LysR transcriptional regulatory family.</text>
</comment>
<dbReference type="Proteomes" id="UP000196138">
    <property type="component" value="Chromosome"/>
</dbReference>
<proteinExistence type="inferred from homology"/>
<dbReference type="PANTHER" id="PTHR30346">
    <property type="entry name" value="TRANSCRIPTIONAL DUAL REGULATOR HCAR-RELATED"/>
    <property type="match status" value="1"/>
</dbReference>
<dbReference type="AlphaFoldDB" id="A0A1Y0EKM1"/>
<dbReference type="Pfam" id="PF00126">
    <property type="entry name" value="HTH_1"/>
    <property type="match status" value="1"/>
</dbReference>